<evidence type="ECO:0000313" key="1">
    <source>
        <dbReference type="EMBL" id="SEG12810.1"/>
    </source>
</evidence>
<reference evidence="1 2" key="1">
    <citation type="submission" date="2016-10" db="EMBL/GenBank/DDBJ databases">
        <authorList>
            <person name="de Groot N.N."/>
        </authorList>
    </citation>
    <scope>NUCLEOTIDE SEQUENCE [LARGE SCALE GENOMIC DNA]</scope>
    <source>
        <strain evidence="1 2">DSM 22012</strain>
    </source>
</reference>
<organism evidence="1 2">
    <name type="scientific">Marinobacterium lutimaris</name>
    <dbReference type="NCBI Taxonomy" id="568106"/>
    <lineage>
        <taxon>Bacteria</taxon>
        <taxon>Pseudomonadati</taxon>
        <taxon>Pseudomonadota</taxon>
        <taxon>Gammaproteobacteria</taxon>
        <taxon>Oceanospirillales</taxon>
        <taxon>Oceanospirillaceae</taxon>
        <taxon>Marinobacterium</taxon>
    </lineage>
</organism>
<keyword evidence="2" id="KW-1185">Reference proteome</keyword>
<dbReference type="RefSeq" id="WP_104002341.1">
    <property type="nucleotide sequence ID" value="NZ_FNVQ01000001.1"/>
</dbReference>
<name>A0A1H5XN58_9GAMM</name>
<dbReference type="Proteomes" id="UP000236745">
    <property type="component" value="Unassembled WGS sequence"/>
</dbReference>
<protein>
    <submittedName>
        <fullName evidence="1">Uncharacterized protein</fullName>
    </submittedName>
</protein>
<gene>
    <name evidence="1" type="ORF">SAMN05444390_1011434</name>
</gene>
<evidence type="ECO:0000313" key="2">
    <source>
        <dbReference type="Proteomes" id="UP000236745"/>
    </source>
</evidence>
<sequence length="97" mass="11059">MEMQVSRIDGAMVYMVQAVRAGFDDYQVEGVFTVSDDAFEYRQALLREGRFLDVAKPEYVPMKTVLDLLVRDRLGALSDQIKALLELQKGAVEEDHF</sequence>
<dbReference type="EMBL" id="FNVQ01000001">
    <property type="protein sequence ID" value="SEG12810.1"/>
    <property type="molecule type" value="Genomic_DNA"/>
</dbReference>
<accession>A0A1H5XN58</accession>
<dbReference type="AlphaFoldDB" id="A0A1H5XN58"/>
<proteinExistence type="predicted"/>